<evidence type="ECO:0000313" key="2">
    <source>
        <dbReference type="Proteomes" id="UP001163321"/>
    </source>
</evidence>
<dbReference type="EMBL" id="CM047582">
    <property type="protein sequence ID" value="KAI9914830.1"/>
    <property type="molecule type" value="Genomic_DNA"/>
</dbReference>
<evidence type="ECO:0000313" key="1">
    <source>
        <dbReference type="EMBL" id="KAI9914830.1"/>
    </source>
</evidence>
<keyword evidence="2" id="KW-1185">Reference proteome</keyword>
<organism evidence="1 2">
    <name type="scientific">Peronosclerospora sorghi</name>
    <dbReference type="NCBI Taxonomy" id="230839"/>
    <lineage>
        <taxon>Eukaryota</taxon>
        <taxon>Sar</taxon>
        <taxon>Stramenopiles</taxon>
        <taxon>Oomycota</taxon>
        <taxon>Peronosporomycetes</taxon>
        <taxon>Peronosporales</taxon>
        <taxon>Peronosporaceae</taxon>
        <taxon>Peronosclerospora</taxon>
    </lineage>
</organism>
<accession>A0ACC0W7N0</accession>
<comment type="caution">
    <text evidence="1">The sequence shown here is derived from an EMBL/GenBank/DDBJ whole genome shotgun (WGS) entry which is preliminary data.</text>
</comment>
<protein>
    <submittedName>
        <fullName evidence="1">Uncharacterized protein</fullName>
    </submittedName>
</protein>
<proteinExistence type="predicted"/>
<gene>
    <name evidence="1" type="ORF">PsorP6_007927</name>
</gene>
<name>A0ACC0W7N0_9STRA</name>
<dbReference type="Proteomes" id="UP001163321">
    <property type="component" value="Chromosome 3"/>
</dbReference>
<reference evidence="1 2" key="1">
    <citation type="journal article" date="2022" name="bioRxiv">
        <title>The genome of the oomycete Peronosclerospora sorghi, a cosmopolitan pathogen of maize and sorghum, is inflated with dispersed pseudogenes.</title>
        <authorList>
            <person name="Fletcher K."/>
            <person name="Martin F."/>
            <person name="Isakeit T."/>
            <person name="Cavanaugh K."/>
            <person name="Magill C."/>
            <person name="Michelmore R."/>
        </authorList>
    </citation>
    <scope>NUCLEOTIDE SEQUENCE [LARGE SCALE GENOMIC DNA]</scope>
    <source>
        <strain evidence="1">P6</strain>
    </source>
</reference>
<sequence>MEPLLLITRRQVGYCKRFHGPTVLAPASCFPNRHERQLILLPNNDAKAFVVLPRRTCVIYTEDYTITGPQNFADSEVFLRNTLLLFPWKNALFIRKQIAHPQYFDVVTDNWQNLVAAD</sequence>